<dbReference type="AlphaFoldDB" id="A0AAV4ABE1"/>
<evidence type="ECO:0000313" key="3">
    <source>
        <dbReference type="Proteomes" id="UP000735302"/>
    </source>
</evidence>
<proteinExistence type="predicted"/>
<protein>
    <recommendedName>
        <fullName evidence="1">ShKT domain-containing protein</fullName>
    </recommendedName>
</protein>
<evidence type="ECO:0000259" key="1">
    <source>
        <dbReference type="SMART" id="SM00254"/>
    </source>
</evidence>
<organism evidence="2 3">
    <name type="scientific">Plakobranchus ocellatus</name>
    <dbReference type="NCBI Taxonomy" id="259542"/>
    <lineage>
        <taxon>Eukaryota</taxon>
        <taxon>Metazoa</taxon>
        <taxon>Spiralia</taxon>
        <taxon>Lophotrochozoa</taxon>
        <taxon>Mollusca</taxon>
        <taxon>Gastropoda</taxon>
        <taxon>Heterobranchia</taxon>
        <taxon>Euthyneura</taxon>
        <taxon>Panpulmonata</taxon>
        <taxon>Sacoglossa</taxon>
        <taxon>Placobranchoidea</taxon>
        <taxon>Plakobranchidae</taxon>
        <taxon>Plakobranchus</taxon>
    </lineage>
</organism>
<evidence type="ECO:0000313" key="2">
    <source>
        <dbReference type="EMBL" id="GFO04567.1"/>
    </source>
</evidence>
<feature type="domain" description="ShKT" evidence="1">
    <location>
        <begin position="81"/>
        <end position="115"/>
    </location>
</feature>
<accession>A0AAV4ABE1</accession>
<reference evidence="2 3" key="1">
    <citation type="journal article" date="2021" name="Elife">
        <title>Chloroplast acquisition without the gene transfer in kleptoplastic sea slugs, Plakobranchus ocellatus.</title>
        <authorList>
            <person name="Maeda T."/>
            <person name="Takahashi S."/>
            <person name="Yoshida T."/>
            <person name="Shimamura S."/>
            <person name="Takaki Y."/>
            <person name="Nagai Y."/>
            <person name="Toyoda A."/>
            <person name="Suzuki Y."/>
            <person name="Arimoto A."/>
            <person name="Ishii H."/>
            <person name="Satoh N."/>
            <person name="Nishiyama T."/>
            <person name="Hasebe M."/>
            <person name="Maruyama T."/>
            <person name="Minagawa J."/>
            <person name="Obokata J."/>
            <person name="Shigenobu S."/>
        </authorList>
    </citation>
    <scope>NUCLEOTIDE SEQUENCE [LARGE SCALE GENOMIC DNA]</scope>
</reference>
<name>A0AAV4ABE1_9GAST</name>
<keyword evidence="3" id="KW-1185">Reference proteome</keyword>
<comment type="caution">
    <text evidence="2">The sequence shown here is derived from an EMBL/GenBank/DDBJ whole genome shotgun (WGS) entry which is preliminary data.</text>
</comment>
<gene>
    <name evidence="2" type="ORF">PoB_003107200</name>
</gene>
<dbReference type="EMBL" id="BLXT01003739">
    <property type="protein sequence ID" value="GFO04567.1"/>
    <property type="molecule type" value="Genomic_DNA"/>
</dbReference>
<feature type="domain" description="ShKT" evidence="1">
    <location>
        <begin position="28"/>
        <end position="70"/>
    </location>
</feature>
<dbReference type="InterPro" id="IPR003582">
    <property type="entry name" value="ShKT_dom"/>
</dbReference>
<feature type="domain" description="ShKT" evidence="1">
    <location>
        <begin position="186"/>
        <end position="219"/>
    </location>
</feature>
<sequence length="300" mass="33905">MNLLTRAFLMENQKTRLIVSIGDAFMDVNYNESTSLYFLYILHNLPLAHPNWCDRSDVQRYCPSTCGQCSGGTLVNGQSFGCSDIDEQWCQAQPITCCQRLDTQSYCLKTCGKCTVVEESSTPTVTASTSTSNSICFDKDEQWCQVNHAYYSQLDSPWCERLDIQDYCPKTCLQCTGMTTTVTVQDCMDTYDQWCSDQAEFCDLPNFQYYCPKTCNRCPGISPSTTPTHSKTVPVCVDTDTQWCQGQPALPGVTEQIFKTIVQGLATSVSNLRRDWLLLQGRQPLNKFTLVVEYTIILNY</sequence>
<dbReference type="SMART" id="SM00254">
    <property type="entry name" value="ShKT"/>
    <property type="match status" value="3"/>
</dbReference>
<dbReference type="Proteomes" id="UP000735302">
    <property type="component" value="Unassembled WGS sequence"/>
</dbReference>